<feature type="transmembrane region" description="Helical" evidence="9">
    <location>
        <begin position="82"/>
        <end position="103"/>
    </location>
</feature>
<evidence type="ECO:0000256" key="3">
    <source>
        <dbReference type="ARBA" id="ARBA00022692"/>
    </source>
</evidence>
<dbReference type="InterPro" id="IPR017452">
    <property type="entry name" value="GPCR_Rhodpsn_7TM"/>
</dbReference>
<evidence type="ECO:0000259" key="10">
    <source>
        <dbReference type="PROSITE" id="PS50262"/>
    </source>
</evidence>
<dbReference type="GO" id="GO:0005886">
    <property type="term" value="C:plasma membrane"/>
    <property type="evidence" value="ECO:0007669"/>
    <property type="project" value="UniProtKB-SubCell"/>
</dbReference>
<feature type="transmembrane region" description="Helical" evidence="9">
    <location>
        <begin position="124"/>
        <end position="145"/>
    </location>
</feature>
<evidence type="ECO:0000256" key="1">
    <source>
        <dbReference type="ARBA" id="ARBA00004651"/>
    </source>
</evidence>
<dbReference type="PRINTS" id="PR00237">
    <property type="entry name" value="GPCRRHODOPSN"/>
</dbReference>
<feature type="transmembrane region" description="Helical" evidence="9">
    <location>
        <begin position="184"/>
        <end position="208"/>
    </location>
</feature>
<dbReference type="Pfam" id="PF00001">
    <property type="entry name" value="7tm_1"/>
    <property type="match status" value="1"/>
</dbReference>
<keyword evidence="8" id="KW-0807">Transducer</keyword>
<dbReference type="RefSeq" id="XP_010771663.1">
    <property type="nucleotide sequence ID" value="XM_010773361.1"/>
</dbReference>
<keyword evidence="11" id="KW-1185">Reference proteome</keyword>
<dbReference type="PANTHER" id="PTHR24229:SF6">
    <property type="entry name" value="SOMATOSTATIN RECEPTOR TYPE 2"/>
    <property type="match status" value="1"/>
</dbReference>
<feature type="transmembrane region" description="Helical" evidence="9">
    <location>
        <begin position="279"/>
        <end position="299"/>
    </location>
</feature>
<dbReference type="KEGG" id="ncc:104947366"/>
<comment type="subcellular location">
    <subcellularLocation>
        <location evidence="1">Cell membrane</location>
        <topology evidence="1">Multi-pass membrane protein</topology>
    </subcellularLocation>
</comment>
<organism evidence="11 12">
    <name type="scientific">Notothenia coriiceps</name>
    <name type="common">black rockcod</name>
    <dbReference type="NCBI Taxonomy" id="8208"/>
    <lineage>
        <taxon>Eukaryota</taxon>
        <taxon>Metazoa</taxon>
        <taxon>Chordata</taxon>
        <taxon>Craniata</taxon>
        <taxon>Vertebrata</taxon>
        <taxon>Euteleostomi</taxon>
        <taxon>Actinopterygii</taxon>
        <taxon>Neopterygii</taxon>
        <taxon>Teleostei</taxon>
        <taxon>Neoteleostei</taxon>
        <taxon>Acanthomorphata</taxon>
        <taxon>Eupercaria</taxon>
        <taxon>Perciformes</taxon>
        <taxon>Notothenioidei</taxon>
        <taxon>Nototheniidae</taxon>
        <taxon>Notothenia</taxon>
    </lineage>
</organism>
<evidence type="ECO:0000256" key="6">
    <source>
        <dbReference type="ARBA" id="ARBA00023136"/>
    </source>
</evidence>
<dbReference type="CTD" id="100499249"/>
<keyword evidence="4 9" id="KW-1133">Transmembrane helix</keyword>
<feature type="transmembrane region" description="Helical" evidence="9">
    <location>
        <begin position="239"/>
        <end position="259"/>
    </location>
</feature>
<dbReference type="GO" id="GO:0004994">
    <property type="term" value="F:somatostatin receptor activity"/>
    <property type="evidence" value="ECO:0007669"/>
    <property type="project" value="TreeGrafter"/>
</dbReference>
<dbReference type="Gene3D" id="1.20.1070.10">
    <property type="entry name" value="Rhodopsin 7-helix transmembrane proteins"/>
    <property type="match status" value="1"/>
</dbReference>
<dbReference type="CDD" id="cd00637">
    <property type="entry name" value="7tm_classA_rhodopsin-like"/>
    <property type="match status" value="1"/>
</dbReference>
<keyword evidence="3 9" id="KW-0812">Transmembrane</keyword>
<dbReference type="PROSITE" id="PS50262">
    <property type="entry name" value="G_PROTEIN_RECEP_F1_2"/>
    <property type="match status" value="1"/>
</dbReference>
<evidence type="ECO:0000256" key="7">
    <source>
        <dbReference type="ARBA" id="ARBA00023170"/>
    </source>
</evidence>
<protein>
    <submittedName>
        <fullName evidence="12">Uncharacterized protein ora6 isoform X1</fullName>
    </submittedName>
</protein>
<evidence type="ECO:0000256" key="4">
    <source>
        <dbReference type="ARBA" id="ARBA00022989"/>
    </source>
</evidence>
<keyword evidence="7" id="KW-0675">Receptor</keyword>
<dbReference type="GO" id="GO:0071392">
    <property type="term" value="P:cellular response to estradiol stimulus"/>
    <property type="evidence" value="ECO:0007669"/>
    <property type="project" value="TreeGrafter"/>
</dbReference>
<keyword evidence="2" id="KW-1003">Cell membrane</keyword>
<evidence type="ECO:0000256" key="8">
    <source>
        <dbReference type="ARBA" id="ARBA00023224"/>
    </source>
</evidence>
<evidence type="ECO:0000256" key="2">
    <source>
        <dbReference type="ARBA" id="ARBA00022475"/>
    </source>
</evidence>
<evidence type="ECO:0000256" key="9">
    <source>
        <dbReference type="SAM" id="Phobius"/>
    </source>
</evidence>
<feature type="transmembrane region" description="Helical" evidence="9">
    <location>
        <begin position="43"/>
        <end position="62"/>
    </location>
</feature>
<dbReference type="GO" id="GO:0042923">
    <property type="term" value="F:neuropeptide binding"/>
    <property type="evidence" value="ECO:0007669"/>
    <property type="project" value="TreeGrafter"/>
</dbReference>
<accession>A0A6I9N8E9</accession>
<evidence type="ECO:0000313" key="11">
    <source>
        <dbReference type="Proteomes" id="UP000504611"/>
    </source>
</evidence>
<keyword evidence="6 9" id="KW-0472">Membrane</keyword>
<dbReference type="GO" id="GO:0071385">
    <property type="term" value="P:cellular response to glucocorticoid stimulus"/>
    <property type="evidence" value="ECO:0007669"/>
    <property type="project" value="TreeGrafter"/>
</dbReference>
<evidence type="ECO:0000256" key="5">
    <source>
        <dbReference type="ARBA" id="ARBA00023040"/>
    </source>
</evidence>
<keyword evidence="5" id="KW-0297">G-protein coupled receptor</keyword>
<dbReference type="SUPFAM" id="SSF81321">
    <property type="entry name" value="Family A G protein-coupled receptor-like"/>
    <property type="match status" value="1"/>
</dbReference>
<dbReference type="OrthoDB" id="8930837at2759"/>
<feature type="transmembrane region" description="Helical" evidence="9">
    <location>
        <begin position="12"/>
        <end position="31"/>
    </location>
</feature>
<dbReference type="PANTHER" id="PTHR24229">
    <property type="entry name" value="NEUROPEPTIDES RECEPTOR"/>
    <property type="match status" value="1"/>
</dbReference>
<dbReference type="GO" id="GO:0043005">
    <property type="term" value="C:neuron projection"/>
    <property type="evidence" value="ECO:0007669"/>
    <property type="project" value="TreeGrafter"/>
</dbReference>
<gene>
    <name evidence="12" type="primary">ora6</name>
</gene>
<sequence length="305" mass="34451">MIYFSVNLLGLRVLISCIGLMGNVFLILAIIQTKLSRVKSFEFFLLGLSAANLEEIVLVNIYDIIILKTSTIDNWLCEMLQFLTMFGEIASIFFTVLICIFRGQKLRDVDKRVNPIYLDNTRSAWMVSGLFVMLATLLCLPVFAIKPQDLQGNTTMNSSSCPPNFFQCIGNDCPILNRVYKYTFIVVCYLLPLIIVTVTSCLIIAVLLSRRKTVTPGASETGSSQFSTKNKDQKLKRSTIAVLAAMGLFQVDWSLYLIFQLTVSHSDYAFWAETEFFLTTSYTSISPYVYGIGNNLFLCKNFMKK</sequence>
<evidence type="ECO:0000313" key="12">
    <source>
        <dbReference type="RefSeq" id="XP_010771663.1"/>
    </source>
</evidence>
<name>A0A6I9N8E9_9TELE</name>
<proteinExistence type="predicted"/>
<dbReference type="InterPro" id="IPR000276">
    <property type="entry name" value="GPCR_Rhodpsn"/>
</dbReference>
<dbReference type="Proteomes" id="UP000504611">
    <property type="component" value="Unplaced"/>
</dbReference>
<dbReference type="AlphaFoldDB" id="A0A6I9N8E9"/>
<feature type="domain" description="G-protein coupled receptors family 1 profile" evidence="10">
    <location>
        <begin position="22"/>
        <end position="290"/>
    </location>
</feature>
<reference evidence="12" key="1">
    <citation type="submission" date="2025-08" db="UniProtKB">
        <authorList>
            <consortium name="RefSeq"/>
        </authorList>
    </citation>
    <scope>IDENTIFICATION</scope>
    <source>
        <tissue evidence="12">Muscle</tissue>
    </source>
</reference>